<evidence type="ECO:0000256" key="2">
    <source>
        <dbReference type="ARBA" id="ARBA00022801"/>
    </source>
</evidence>
<protein>
    <submittedName>
        <fullName evidence="10">Uncharacterized protein</fullName>
    </submittedName>
</protein>
<organism evidence="10 11">
    <name type="scientific">Puccinia coronata f. sp. avenae</name>
    <dbReference type="NCBI Taxonomy" id="200324"/>
    <lineage>
        <taxon>Eukaryota</taxon>
        <taxon>Fungi</taxon>
        <taxon>Dikarya</taxon>
        <taxon>Basidiomycota</taxon>
        <taxon>Pucciniomycotina</taxon>
        <taxon>Pucciniomycetes</taxon>
        <taxon>Pucciniales</taxon>
        <taxon>Pucciniaceae</taxon>
        <taxon>Puccinia</taxon>
    </lineage>
</organism>
<dbReference type="SUPFAM" id="SSF52540">
    <property type="entry name" value="P-loop containing nucleoside triphosphate hydrolases"/>
    <property type="match status" value="1"/>
</dbReference>
<dbReference type="FunFam" id="3.40.50.300:FF:000526">
    <property type="entry name" value="DExH-box ATP-dependent RNA helicase DExH3"/>
    <property type="match status" value="1"/>
</dbReference>
<dbReference type="InterPro" id="IPR007502">
    <property type="entry name" value="Helicase-assoc_dom"/>
</dbReference>
<dbReference type="InterPro" id="IPR001650">
    <property type="entry name" value="Helicase_C-like"/>
</dbReference>
<dbReference type="GO" id="GO:1990904">
    <property type="term" value="C:ribonucleoprotein complex"/>
    <property type="evidence" value="ECO:0007669"/>
    <property type="project" value="UniProtKB-ARBA"/>
</dbReference>
<evidence type="ECO:0000256" key="3">
    <source>
        <dbReference type="ARBA" id="ARBA00022806"/>
    </source>
</evidence>
<dbReference type="Pfam" id="PF24385">
    <property type="entry name" value="DSRM_DHX29"/>
    <property type="match status" value="1"/>
</dbReference>
<evidence type="ECO:0000256" key="4">
    <source>
        <dbReference type="ARBA" id="ARBA00022840"/>
    </source>
</evidence>
<evidence type="ECO:0000256" key="5">
    <source>
        <dbReference type="ARBA" id="ARBA00022884"/>
    </source>
</evidence>
<gene>
    <name evidence="10" type="ORF">PCASD_14322</name>
</gene>
<dbReference type="InterPro" id="IPR002464">
    <property type="entry name" value="DNA/RNA_helicase_DEAH_CS"/>
</dbReference>
<keyword evidence="5" id="KW-0694">RNA-binding</keyword>
<keyword evidence="2" id="KW-0378">Hydrolase</keyword>
<dbReference type="PANTHER" id="PTHR18934:SF267">
    <property type="entry name" value="ATP-DEPENDENT RNA HELICASE YLR419W-RELATED"/>
    <property type="match status" value="1"/>
</dbReference>
<dbReference type="InterPro" id="IPR011545">
    <property type="entry name" value="DEAD/DEAH_box_helicase_dom"/>
</dbReference>
<comment type="similarity">
    <text evidence="6">Belongs to the DExH box helicase family.</text>
</comment>
<dbReference type="InterPro" id="IPR014001">
    <property type="entry name" value="Helicase_ATP-bd"/>
</dbReference>
<keyword evidence="3" id="KW-0347">Helicase</keyword>
<feature type="region of interest" description="Disordered" evidence="7">
    <location>
        <begin position="174"/>
        <end position="205"/>
    </location>
</feature>
<feature type="compositionally biased region" description="Polar residues" evidence="7">
    <location>
        <begin position="20"/>
        <end position="34"/>
    </location>
</feature>
<dbReference type="GO" id="GO:0005524">
    <property type="term" value="F:ATP binding"/>
    <property type="evidence" value="ECO:0007669"/>
    <property type="project" value="UniProtKB-KW"/>
</dbReference>
<dbReference type="PROSITE" id="PS51192">
    <property type="entry name" value="HELICASE_ATP_BIND_1"/>
    <property type="match status" value="1"/>
</dbReference>
<dbReference type="Pfam" id="PF00271">
    <property type="entry name" value="Helicase_C"/>
    <property type="match status" value="1"/>
</dbReference>
<dbReference type="InterPro" id="IPR027417">
    <property type="entry name" value="P-loop_NTPase"/>
</dbReference>
<feature type="domain" description="Helicase C-terminal" evidence="9">
    <location>
        <begin position="917"/>
        <end position="1079"/>
    </location>
</feature>
<evidence type="ECO:0000259" key="8">
    <source>
        <dbReference type="PROSITE" id="PS51192"/>
    </source>
</evidence>
<feature type="region of interest" description="Disordered" evidence="7">
    <location>
        <begin position="1"/>
        <end position="52"/>
    </location>
</feature>
<dbReference type="GO" id="GO:0016787">
    <property type="term" value="F:hydrolase activity"/>
    <property type="evidence" value="ECO:0007669"/>
    <property type="project" value="UniProtKB-KW"/>
</dbReference>
<sequence>MASTTGGKPRKRANIVRSGNAGNSSKSVAPTSPTEADKDRPPPLFPPGSKTPVQLLQERCRHNKWEKPSIDIRRCPEGFTAVVTLVKVDKKDASLRHTVRMEPRPPLNRKTGEEAKHWAATYALFRFCNNMPLHRVLPPGPKDYWTNLEEEKKSAPAHRDWEFEPDPFQAAVEVKKRQQVREQKNERSTNTTEGSATKGEEKKPLPKYWSLAPEVKMDPVLRDRIEQIIRGLLARIHLPESEPASHVESSIQNTTQLSTPEAKKLSDELIKMGFRPGHVSSAVDHLSKIRSASQAPSGNKTSQLARTLLKSFQGSSDRDALLQYLTVVVPEDDLPLRFRPTEKSASFITALSSGAGGKSNGQDLEIRWMVERLNKLHGFPLEAISAVLNGPTGSRECVALETLVRRLAGWNIDTPLKHAEYACQETPQVEEILQLRDQKRATEKEALESIYGGDRYRTVPEAPDTDFEILIAPQSQTKEDLWLRISFHPHSLYPTARSLTSTTCIPTFSIVSSIVPSYLRLALLKKTLEQFADSTNGWGSMLDAGEGGVIFEMANYLEETWPLLAKEPPDVADVMYNFVVEKQLPQSVSTLSSVASSSNRGVSKKQTTVLPLKRKPEVDHRLMKQQCALVANPNYQSVFKDRQSLPAFSSRAEFLKALSDPAIRVVVVAGETGSGKTTQLPQFVLESEFEAGRGSLVNIICTQPRRVSAIGVATRVASERLENIDGKDGVVGYVIRGEKRSGRDTKLLFATSGVLLRRLATSDPELSGVSHLFVDEVHERSMEGDLLLLELREILKRNTKIKVVLMSATANQDLFVNYFGTAKKLNIPGITYPVKDLYLEDYLKNLKYTPANVKSRSNHDAAQRKQIDQLCKAFAAMGYNENESRLLVSASKAVRQVDEQLIASIVLDILNSHTSPQGDRNFGVVLVFVSGVAEICSAIKAIENACRKRVECFPLHSQLSSAEQKRVFRPIDPSRMKIVVATNIAETSITIPDVRFVIDSGREKQMQLDPEVGMTRLVEVNCSRAAAKQRRGRAGRTTSGVAYKLFTRTCEQEVMSIDTKPEILRVPLEALFLQVKAIRETEDVATYLQKALTPPLQSAIDRAIENLEVVGAFYDGSLTALGKHLAQLPLDVRLGKLLVLGAIFKVFEPTLLLAAMLSVNKPLFVNSFEKREESNLARLKLKMANSDLLTNIKAFDEFVRIQRESGNGSAREFCEANFISMSTIRDIISTRSDLLSQMQERGFVPRSYGKNKLHIFALGGSNGVDNHDELNLNENSGKLNLVKSVFAAGLSQVVRIEAPQTKYDQIASGTIEKDVDSKAVKFYDPKVGRVFLHPSSVLFKSAQELKATFLAYFSRTTSGSDANSKVFLRDGTTVPLFGMLLLFGSGSIKLNHECRGLSIHTRSLEDGRETNENSIKLRAPMRIGTLCNQLRHLLDTLLLIVVDQPEELANHWENDSDAHQVIECVVNLIESDGSGSAI</sequence>
<accession>A0A2N5U3N8</accession>
<dbReference type="PROSITE" id="PS00690">
    <property type="entry name" value="DEAH_ATP_HELICASE"/>
    <property type="match status" value="1"/>
</dbReference>
<feature type="compositionally biased region" description="Polar residues" evidence="7">
    <location>
        <begin position="247"/>
        <end position="259"/>
    </location>
</feature>
<evidence type="ECO:0000259" key="9">
    <source>
        <dbReference type="PROSITE" id="PS51194"/>
    </source>
</evidence>
<evidence type="ECO:0000256" key="7">
    <source>
        <dbReference type="SAM" id="MobiDB-lite"/>
    </source>
</evidence>
<dbReference type="GO" id="GO:0003723">
    <property type="term" value="F:RNA binding"/>
    <property type="evidence" value="ECO:0007669"/>
    <property type="project" value="UniProtKB-KW"/>
</dbReference>
<keyword evidence="4" id="KW-0067">ATP-binding</keyword>
<dbReference type="CDD" id="cd18791">
    <property type="entry name" value="SF2_C_RHA"/>
    <property type="match status" value="1"/>
</dbReference>
<evidence type="ECO:0000256" key="6">
    <source>
        <dbReference type="ARBA" id="ARBA00060772"/>
    </source>
</evidence>
<dbReference type="GO" id="GO:0004386">
    <property type="term" value="F:helicase activity"/>
    <property type="evidence" value="ECO:0007669"/>
    <property type="project" value="UniProtKB-KW"/>
</dbReference>
<dbReference type="Pfam" id="PF00270">
    <property type="entry name" value="DEAD"/>
    <property type="match status" value="1"/>
</dbReference>
<evidence type="ECO:0000313" key="11">
    <source>
        <dbReference type="Proteomes" id="UP000235392"/>
    </source>
</evidence>
<dbReference type="Gene3D" id="3.40.50.300">
    <property type="entry name" value="P-loop containing nucleotide triphosphate hydrolases"/>
    <property type="match status" value="2"/>
</dbReference>
<dbReference type="InterPro" id="IPR016135">
    <property type="entry name" value="UBQ-conjugating_enzyme/RWD"/>
</dbReference>
<comment type="caution">
    <text evidence="10">The sequence shown here is derived from an EMBL/GenBank/DDBJ whole genome shotgun (WGS) entry which is preliminary data.</text>
</comment>
<dbReference type="SMART" id="SM00847">
    <property type="entry name" value="HA2"/>
    <property type="match status" value="1"/>
</dbReference>
<reference evidence="10 11" key="1">
    <citation type="submission" date="2017-11" db="EMBL/GenBank/DDBJ databases">
        <title>De novo assembly and phasing of dikaryotic genomes from two isolates of Puccinia coronata f. sp. avenae, the causal agent of oat crown rust.</title>
        <authorList>
            <person name="Miller M.E."/>
            <person name="Zhang Y."/>
            <person name="Omidvar V."/>
            <person name="Sperschneider J."/>
            <person name="Schwessinger B."/>
            <person name="Raley C."/>
            <person name="Palmer J.M."/>
            <person name="Garnica D."/>
            <person name="Upadhyaya N."/>
            <person name="Rathjen J."/>
            <person name="Taylor J.M."/>
            <person name="Park R.F."/>
            <person name="Dodds P.N."/>
            <person name="Hirsch C.D."/>
            <person name="Kianian S.F."/>
            <person name="Figueroa M."/>
        </authorList>
    </citation>
    <scope>NUCLEOTIDE SEQUENCE [LARGE SCALE GENOMIC DNA]</scope>
    <source>
        <strain evidence="10">12SD80</strain>
    </source>
</reference>
<dbReference type="Pfam" id="PF21010">
    <property type="entry name" value="HA2_C"/>
    <property type="match status" value="1"/>
</dbReference>
<dbReference type="SMART" id="SM00490">
    <property type="entry name" value="HELICc"/>
    <property type="match status" value="1"/>
</dbReference>
<feature type="domain" description="Helicase ATP-binding" evidence="8">
    <location>
        <begin position="657"/>
        <end position="828"/>
    </location>
</feature>
<feature type="compositionally biased region" description="Basic and acidic residues" evidence="7">
    <location>
        <begin position="174"/>
        <end position="187"/>
    </location>
</feature>
<dbReference type="PANTHER" id="PTHR18934">
    <property type="entry name" value="ATP-DEPENDENT RNA HELICASE"/>
    <property type="match status" value="1"/>
</dbReference>
<dbReference type="PROSITE" id="PS51194">
    <property type="entry name" value="HELICASE_CTER"/>
    <property type="match status" value="1"/>
</dbReference>
<dbReference type="EMBL" id="PGCI01000244">
    <property type="protein sequence ID" value="PLW32367.1"/>
    <property type="molecule type" value="Genomic_DNA"/>
</dbReference>
<dbReference type="CDD" id="cd23827">
    <property type="entry name" value="RWD_YLR419W-like"/>
    <property type="match status" value="1"/>
</dbReference>
<dbReference type="CDD" id="cd17917">
    <property type="entry name" value="DEXHc_RHA-like"/>
    <property type="match status" value="1"/>
</dbReference>
<dbReference type="Gene3D" id="3.10.110.10">
    <property type="entry name" value="Ubiquitin Conjugating Enzyme"/>
    <property type="match status" value="1"/>
</dbReference>
<evidence type="ECO:0000256" key="1">
    <source>
        <dbReference type="ARBA" id="ARBA00022741"/>
    </source>
</evidence>
<dbReference type="Proteomes" id="UP000235392">
    <property type="component" value="Unassembled WGS sequence"/>
</dbReference>
<evidence type="ECO:0000313" key="10">
    <source>
        <dbReference type="EMBL" id="PLW32367.1"/>
    </source>
</evidence>
<name>A0A2N5U3N8_9BASI</name>
<dbReference type="SMART" id="SM00487">
    <property type="entry name" value="DEXDc"/>
    <property type="match status" value="1"/>
</dbReference>
<dbReference type="SUPFAM" id="SSF54768">
    <property type="entry name" value="dsRNA-binding domain-like"/>
    <property type="match status" value="1"/>
</dbReference>
<proteinExistence type="inferred from homology"/>
<dbReference type="InterPro" id="IPR056328">
    <property type="entry name" value="DSRM_DHX29"/>
</dbReference>
<dbReference type="Gene3D" id="1.20.120.1080">
    <property type="match status" value="1"/>
</dbReference>
<keyword evidence="1" id="KW-0547">Nucleotide-binding</keyword>
<feature type="region of interest" description="Disordered" evidence="7">
    <location>
        <begin position="241"/>
        <end position="260"/>
    </location>
</feature>